<accession>Q7RM09</accession>
<gene>
    <name evidence="1" type="ORF">PY02379</name>
</gene>
<organism evidence="1 2">
    <name type="scientific">Plasmodium yoelii yoelii</name>
    <dbReference type="NCBI Taxonomy" id="73239"/>
    <lineage>
        <taxon>Eukaryota</taxon>
        <taxon>Sar</taxon>
        <taxon>Alveolata</taxon>
        <taxon>Apicomplexa</taxon>
        <taxon>Aconoidasida</taxon>
        <taxon>Haemosporida</taxon>
        <taxon>Plasmodiidae</taxon>
        <taxon>Plasmodium</taxon>
        <taxon>Plasmodium (Vinckeia)</taxon>
    </lineage>
</organism>
<evidence type="ECO:0000313" key="2">
    <source>
        <dbReference type="Proteomes" id="UP000008553"/>
    </source>
</evidence>
<name>Q7RM09_PLAYO</name>
<dbReference type="InParanoid" id="Q7RM09"/>
<proteinExistence type="predicted"/>
<dbReference type="PaxDb" id="73239-Q7RM09"/>
<reference evidence="1 2" key="1">
    <citation type="journal article" date="2002" name="Nature">
        <title>Genome sequence and comparative analysis of the model rodent malaria parasite Plasmodium yoelii yoelii.</title>
        <authorList>
            <person name="Carlton J.M."/>
            <person name="Angiuoli S.V."/>
            <person name="Suh B.B."/>
            <person name="Kooij T.W."/>
            <person name="Pertea M."/>
            <person name="Silva J.C."/>
            <person name="Ermolaeva M.D."/>
            <person name="Allen J.E."/>
            <person name="Selengut J.D."/>
            <person name="Koo H.L."/>
            <person name="Peterson J.D."/>
            <person name="Pop M."/>
            <person name="Kosack D.S."/>
            <person name="Shumway M.F."/>
            <person name="Bidwell S.L."/>
            <person name="Shallom S.J."/>
            <person name="van Aken S.E."/>
            <person name="Riedmuller S.B."/>
            <person name="Feldblyum T.V."/>
            <person name="Cho J.K."/>
            <person name="Quackenbush J."/>
            <person name="Sedegah M."/>
            <person name="Shoaibi A."/>
            <person name="Cummings L.M."/>
            <person name="Florens L."/>
            <person name="Yates J.R."/>
            <person name="Raine J.D."/>
            <person name="Sinden R.E."/>
            <person name="Harris M.A."/>
            <person name="Cunningham D.A."/>
            <person name="Preiser P.R."/>
            <person name="Bergman L.W."/>
            <person name="Vaidya A.B."/>
            <person name="van Lin L.H."/>
            <person name="Janse C.J."/>
            <person name="Waters A.P."/>
            <person name="Smith H.O."/>
            <person name="White O.R."/>
            <person name="Salzberg S.L."/>
            <person name="Venter J.C."/>
            <person name="Fraser C.M."/>
            <person name="Hoffman S.L."/>
            <person name="Gardner M.J."/>
            <person name="Carucci D.J."/>
        </authorList>
    </citation>
    <scope>NUCLEOTIDE SEQUENCE [LARGE SCALE GENOMIC DNA]</scope>
    <source>
        <strain evidence="1 2">17XNL</strain>
    </source>
</reference>
<dbReference type="EMBL" id="AABL01000652">
    <property type="protein sequence ID" value="EAA21821.1"/>
    <property type="molecule type" value="Genomic_DNA"/>
</dbReference>
<sequence>MHGYEYINNRIFDKNNFVDILKTCLTIYILVIYDIKKELINMRFYTREERCHLFASLVSILKEIIINLWMVKKRIIFNR</sequence>
<protein>
    <submittedName>
        <fullName evidence="1">Uncharacterized protein</fullName>
    </submittedName>
</protein>
<dbReference type="Proteomes" id="UP000008553">
    <property type="component" value="Unassembled WGS sequence"/>
</dbReference>
<comment type="caution">
    <text evidence="1">The sequence shown here is derived from an EMBL/GenBank/DDBJ whole genome shotgun (WGS) entry which is preliminary data.</text>
</comment>
<dbReference type="AlphaFoldDB" id="Q7RM09"/>
<keyword evidence="2" id="KW-1185">Reference proteome</keyword>
<evidence type="ECO:0000313" key="1">
    <source>
        <dbReference type="EMBL" id="EAA21821.1"/>
    </source>
</evidence>